<dbReference type="SUPFAM" id="SSF55874">
    <property type="entry name" value="ATPase domain of HSP90 chaperone/DNA topoisomerase II/histidine kinase"/>
    <property type="match status" value="1"/>
</dbReference>
<dbReference type="SMART" id="SM00387">
    <property type="entry name" value="HATPase_c"/>
    <property type="match status" value="1"/>
</dbReference>
<dbReference type="Proteomes" id="UP000035704">
    <property type="component" value="Chromosome"/>
</dbReference>
<dbReference type="PATRIC" id="fig|84022.5.peg.3845"/>
<dbReference type="GO" id="GO:0000155">
    <property type="term" value="F:phosphorelay sensor kinase activity"/>
    <property type="evidence" value="ECO:0007669"/>
    <property type="project" value="InterPro"/>
</dbReference>
<evidence type="ECO:0000259" key="1">
    <source>
        <dbReference type="SMART" id="SM00387"/>
    </source>
</evidence>
<dbReference type="EMBL" id="CP009687">
    <property type="protein sequence ID" value="AKL96469.1"/>
    <property type="molecule type" value="Genomic_DNA"/>
</dbReference>
<gene>
    <name evidence="2" type="ORF">CACET_c30250</name>
</gene>
<dbReference type="STRING" id="84022.CACET_c30250"/>
<dbReference type="Pfam" id="PF10114">
    <property type="entry name" value="PocR"/>
    <property type="match status" value="1"/>
</dbReference>
<dbReference type="Gene3D" id="3.30.565.10">
    <property type="entry name" value="Histidine kinase-like ATPase, C-terminal domain"/>
    <property type="match status" value="1"/>
</dbReference>
<name>A0A0D8IDV4_9CLOT</name>
<protein>
    <submittedName>
        <fullName evidence="2">Transcriptional regulator</fullName>
    </submittedName>
</protein>
<dbReference type="InterPro" id="IPR036890">
    <property type="entry name" value="HATPase_C_sf"/>
</dbReference>
<dbReference type="InterPro" id="IPR003594">
    <property type="entry name" value="HATPase_dom"/>
</dbReference>
<dbReference type="InterPro" id="IPR010559">
    <property type="entry name" value="Sig_transdc_His_kin_internal"/>
</dbReference>
<dbReference type="Pfam" id="PF02518">
    <property type="entry name" value="HATPase_c"/>
    <property type="match status" value="1"/>
</dbReference>
<dbReference type="GO" id="GO:0016020">
    <property type="term" value="C:membrane"/>
    <property type="evidence" value="ECO:0007669"/>
    <property type="project" value="InterPro"/>
</dbReference>
<dbReference type="Pfam" id="PF06580">
    <property type="entry name" value="His_kinase"/>
    <property type="match status" value="1"/>
</dbReference>
<dbReference type="OrthoDB" id="9809348at2"/>
<evidence type="ECO:0000313" key="3">
    <source>
        <dbReference type="Proteomes" id="UP000035704"/>
    </source>
</evidence>
<dbReference type="InterPro" id="IPR018771">
    <property type="entry name" value="PocR_dom"/>
</dbReference>
<accession>A0A0D8IDV4</accession>
<dbReference type="AlphaFoldDB" id="A0A0D8IDV4"/>
<keyword evidence="3" id="KW-1185">Reference proteome</keyword>
<dbReference type="InterPro" id="IPR050640">
    <property type="entry name" value="Bact_2-comp_sensor_kinase"/>
</dbReference>
<dbReference type="PANTHER" id="PTHR34220:SF7">
    <property type="entry name" value="SENSOR HISTIDINE KINASE YPDA"/>
    <property type="match status" value="1"/>
</dbReference>
<sequence>MNNVDNPLKKLLASNLYNRYSGILSLSDISLFLVDVSGDILLELIPSPDFCSHVCMKRADEVCSDYKTRFKPDQEGSFVCRHGLENIFLPIKVKDETLGYIAGMQVYSQDTEYKKYMIDVQSLKSTRNVELEFIAKSIAALKTVEFNKIQIHQQLCRHIAKNISLDLSESVSDVNPHVARLSIEKEILEKKIIDLEAKNMSLVINPHFLFNTLNCIARIAYFEHSHTTEELIYCLSDLLRYNLKQDDQLHTIASEIDNIEKYLYIQKARFKSRLEYSIDVPEKIKSYRIPNMVIQPIVENALIHGITPKRDGGKISIYGEKYKEAIVISIADNGDGFPKDVLDKIQQCENQSGLGFRSTDKRLKQYYGESYGLEIVKSDYSGSTVTITIPTQPLGGASDERRLDCGR</sequence>
<dbReference type="KEGG" id="cace:CACET_c30250"/>
<dbReference type="RefSeq" id="WP_044824493.1">
    <property type="nucleotide sequence ID" value="NZ_CP009687.1"/>
</dbReference>
<dbReference type="PANTHER" id="PTHR34220">
    <property type="entry name" value="SENSOR HISTIDINE KINASE YPDA"/>
    <property type="match status" value="1"/>
</dbReference>
<proteinExistence type="predicted"/>
<evidence type="ECO:0000313" key="2">
    <source>
        <dbReference type="EMBL" id="AKL96469.1"/>
    </source>
</evidence>
<reference evidence="2 3" key="1">
    <citation type="submission" date="2014-10" db="EMBL/GenBank/DDBJ databases">
        <title>Genome sequence of Clostridium aceticum DSM 1496.</title>
        <authorList>
            <person name="Poehlein A."/>
            <person name="Schiel-Bengelsdorf B."/>
            <person name="Gottschalk G."/>
            <person name="Duerre P."/>
            <person name="Daniel R."/>
        </authorList>
    </citation>
    <scope>NUCLEOTIDE SEQUENCE [LARGE SCALE GENOMIC DNA]</scope>
    <source>
        <strain evidence="2 3">DSM 1496</strain>
    </source>
</reference>
<organism evidence="2 3">
    <name type="scientific">Clostridium aceticum</name>
    <dbReference type="NCBI Taxonomy" id="84022"/>
    <lineage>
        <taxon>Bacteria</taxon>
        <taxon>Bacillati</taxon>
        <taxon>Bacillota</taxon>
        <taxon>Clostridia</taxon>
        <taxon>Eubacteriales</taxon>
        <taxon>Clostridiaceae</taxon>
        <taxon>Clostridium</taxon>
    </lineage>
</organism>
<feature type="domain" description="Histidine kinase/HSP90-like ATPase" evidence="1">
    <location>
        <begin position="289"/>
        <end position="393"/>
    </location>
</feature>